<gene>
    <name evidence="1" type="ORF">GK091_13690</name>
</gene>
<sequence>MGLITEGAKVKHPTFGVRGSVQLQGEVVNMSDDGKMAQVSNPFEAEPAWLPVDELELAKEAPNSPFTLE</sequence>
<keyword evidence="2" id="KW-1185">Reference proteome</keyword>
<dbReference type="AlphaFoldDB" id="A0A6M0II82"/>
<accession>A0A6M0II82</accession>
<dbReference type="RefSeq" id="WP_164038905.1">
    <property type="nucleotide sequence ID" value="NZ_JAAGNZ010000001.1"/>
</dbReference>
<proteinExistence type="predicted"/>
<name>A0A6M0II82_9BACT</name>
<dbReference type="EMBL" id="JAAGNZ010000001">
    <property type="protein sequence ID" value="NEU67938.1"/>
    <property type="molecule type" value="Genomic_DNA"/>
</dbReference>
<evidence type="ECO:0000313" key="1">
    <source>
        <dbReference type="EMBL" id="NEU67938.1"/>
    </source>
</evidence>
<organism evidence="1 2">
    <name type="scientific">Spirosoma agri</name>
    <dbReference type="NCBI Taxonomy" id="1987381"/>
    <lineage>
        <taxon>Bacteria</taxon>
        <taxon>Pseudomonadati</taxon>
        <taxon>Bacteroidota</taxon>
        <taxon>Cytophagia</taxon>
        <taxon>Cytophagales</taxon>
        <taxon>Cytophagaceae</taxon>
        <taxon>Spirosoma</taxon>
    </lineage>
</organism>
<dbReference type="Proteomes" id="UP000477386">
    <property type="component" value="Unassembled WGS sequence"/>
</dbReference>
<protein>
    <submittedName>
        <fullName evidence="1">Uncharacterized protein</fullName>
    </submittedName>
</protein>
<reference evidence="1 2" key="1">
    <citation type="submission" date="2020-02" db="EMBL/GenBank/DDBJ databases">
        <title>Draft genome sequence of two Spirosoma agri KCTC 52727 and Spirosoma terrae KCTC 52035.</title>
        <authorList>
            <person name="Rojas J."/>
            <person name="Ambika Manirajan B."/>
            <person name="Ratering S."/>
            <person name="Suarez C."/>
            <person name="Schnell S."/>
        </authorList>
    </citation>
    <scope>NUCLEOTIDE SEQUENCE [LARGE SCALE GENOMIC DNA]</scope>
    <source>
        <strain evidence="1 2">KCTC 52727</strain>
    </source>
</reference>
<evidence type="ECO:0000313" key="2">
    <source>
        <dbReference type="Proteomes" id="UP000477386"/>
    </source>
</evidence>
<comment type="caution">
    <text evidence="1">The sequence shown here is derived from an EMBL/GenBank/DDBJ whole genome shotgun (WGS) entry which is preliminary data.</text>
</comment>